<comment type="caution">
    <text evidence="9">The sequence shown here is derived from an EMBL/GenBank/DDBJ whole genome shotgun (WGS) entry which is preliminary data.</text>
</comment>
<evidence type="ECO:0000313" key="9">
    <source>
        <dbReference type="EMBL" id="PXV80616.1"/>
    </source>
</evidence>
<feature type="domain" description="Bacterial surface antigen (D15)" evidence="7">
    <location>
        <begin position="362"/>
        <end position="640"/>
    </location>
</feature>
<dbReference type="PANTHER" id="PTHR12815">
    <property type="entry name" value="SORTING AND ASSEMBLY MACHINERY SAMM50 PROTEIN FAMILY MEMBER"/>
    <property type="match status" value="1"/>
</dbReference>
<feature type="domain" description="POTRA" evidence="8">
    <location>
        <begin position="262"/>
        <end position="334"/>
    </location>
</feature>
<name>A0ABX5M6H2_9PROT</name>
<keyword evidence="6" id="KW-0998">Cell outer membrane</keyword>
<dbReference type="PANTHER" id="PTHR12815:SF47">
    <property type="entry name" value="TRANSLOCATION AND ASSEMBLY MODULE SUBUNIT TAMA"/>
    <property type="match status" value="1"/>
</dbReference>
<evidence type="ECO:0000256" key="4">
    <source>
        <dbReference type="ARBA" id="ARBA00022729"/>
    </source>
</evidence>
<proteinExistence type="predicted"/>
<evidence type="ECO:0000256" key="1">
    <source>
        <dbReference type="ARBA" id="ARBA00004370"/>
    </source>
</evidence>
<dbReference type="InterPro" id="IPR000184">
    <property type="entry name" value="Bac_surfAg_D15"/>
</dbReference>
<keyword evidence="10" id="KW-1185">Reference proteome</keyword>
<reference evidence="9 10" key="1">
    <citation type="submission" date="2018-04" db="EMBL/GenBank/DDBJ databases">
        <title>Active sludge and wastewater microbial communities from Klosterneuburg, Austria.</title>
        <authorList>
            <person name="Wagner M."/>
        </authorList>
    </citation>
    <scope>NUCLEOTIDE SEQUENCE [LARGE SCALE GENOMIC DNA]</scope>
    <source>
        <strain evidence="9 10">Nm 57</strain>
    </source>
</reference>
<dbReference type="InterPro" id="IPR010827">
    <property type="entry name" value="BamA/TamA_POTRA"/>
</dbReference>
<keyword evidence="4" id="KW-0732">Signal</keyword>
<sequence length="643" mass="72282">MGATYRSLLSMNFPFATKIYTSVSSKQDMYSWYMLKYCFACMNRLDKFFYQAECNWRAGLLLLCLLYLSCCGTALAASAISKDTEKEKKSDPVEVTIIAPSTAKKLLEKYITPPAKPFKDEISQAAYARKIKQESTELLATEGYFTPEIEFNERENNKAYELRVTPGPRTRVAAVSIEFQGNLAADEPEQHIRVEQLRAGWTLKPGKVFRSARWEDAKSALLSNVADRDYATARIVESYARVDPDTAQATLSIIIDSGPAFRYGELQITGLERYQPDVIQNSMPFRPGDPYRRDQLLAFQVALQNSQLFNSAAVTIKPDPALHEAVPVIVILTEAKSKHVGAGIGYSSNNGARGEINYQDYNFLGRAWNLGSLLRLEQKRQTFSARVDTLPDANRYRYSSGVRVEKTDIKNLKTFNQRVDFSRIRTTAHSILKVGINWQREEREPSGAPNTVNETLALDSWYRYHDIDDPVNVHSGFVSEVRLGGGSSYVLSDRNFVRSYLRHQQWFPVGRRDTLYFRAEAGYTLASSRQGIPQEYLFRAGGIQSIRGYDFLSLGVREGNAIVGGRVVATGTAEYVHWFSNDWGGAAFVDAGDAADRWEDFKLALGYGVGARWRSPAGPFALDLARRHDTGTLRVHFSIAVAF</sequence>
<dbReference type="InterPro" id="IPR039910">
    <property type="entry name" value="D15-like"/>
</dbReference>
<evidence type="ECO:0000256" key="6">
    <source>
        <dbReference type="ARBA" id="ARBA00023237"/>
    </source>
</evidence>
<evidence type="ECO:0000256" key="5">
    <source>
        <dbReference type="ARBA" id="ARBA00023136"/>
    </source>
</evidence>
<dbReference type="Gene3D" id="3.10.20.310">
    <property type="entry name" value="membrane protein fhac"/>
    <property type="match status" value="2"/>
</dbReference>
<dbReference type="Pfam" id="PF07244">
    <property type="entry name" value="POTRA"/>
    <property type="match status" value="2"/>
</dbReference>
<evidence type="ECO:0000313" key="10">
    <source>
        <dbReference type="Proteomes" id="UP000247780"/>
    </source>
</evidence>
<evidence type="ECO:0000256" key="2">
    <source>
        <dbReference type="ARBA" id="ARBA00022452"/>
    </source>
</evidence>
<evidence type="ECO:0000259" key="8">
    <source>
        <dbReference type="Pfam" id="PF07244"/>
    </source>
</evidence>
<feature type="domain" description="POTRA" evidence="8">
    <location>
        <begin position="191"/>
        <end position="258"/>
    </location>
</feature>
<comment type="subcellular location">
    <subcellularLocation>
        <location evidence="1">Membrane</location>
    </subcellularLocation>
</comment>
<keyword evidence="3" id="KW-0812">Transmembrane</keyword>
<evidence type="ECO:0000259" key="7">
    <source>
        <dbReference type="Pfam" id="PF01103"/>
    </source>
</evidence>
<accession>A0ABX5M6H2</accession>
<keyword evidence="2" id="KW-1134">Transmembrane beta strand</keyword>
<gene>
    <name evidence="9" type="ORF">C8R14_11514</name>
</gene>
<keyword evidence="5" id="KW-0472">Membrane</keyword>
<dbReference type="Proteomes" id="UP000247780">
    <property type="component" value="Unassembled WGS sequence"/>
</dbReference>
<protein>
    <submittedName>
        <fullName evidence="9">Autotransporter secretion outer membrane protein TamA</fullName>
    </submittedName>
</protein>
<evidence type="ECO:0000256" key="3">
    <source>
        <dbReference type="ARBA" id="ARBA00022692"/>
    </source>
</evidence>
<dbReference type="Pfam" id="PF01103">
    <property type="entry name" value="Omp85"/>
    <property type="match status" value="1"/>
</dbReference>
<organism evidence="9 10">
    <name type="scientific">Nitrosomonas eutropha</name>
    <dbReference type="NCBI Taxonomy" id="916"/>
    <lineage>
        <taxon>Bacteria</taxon>
        <taxon>Pseudomonadati</taxon>
        <taxon>Pseudomonadota</taxon>
        <taxon>Betaproteobacteria</taxon>
        <taxon>Nitrosomonadales</taxon>
        <taxon>Nitrosomonadaceae</taxon>
        <taxon>Nitrosomonas</taxon>
    </lineage>
</organism>
<dbReference type="EMBL" id="QICQ01000015">
    <property type="protein sequence ID" value="PXV80616.1"/>
    <property type="molecule type" value="Genomic_DNA"/>
</dbReference>
<dbReference type="Gene3D" id="2.40.160.50">
    <property type="entry name" value="membrane protein fhac: a member of the omp85/tpsb transporter family"/>
    <property type="match status" value="1"/>
</dbReference>